<keyword evidence="2" id="KW-1185">Reference proteome</keyword>
<name>A0ABP6L111_9ACTN</name>
<sequence>MISAEKRALLNPSPLHAAVAIEACATEWRRYVSGADQSRPQLAERLARLPVAA</sequence>
<dbReference type="Proteomes" id="UP001499930">
    <property type="component" value="Unassembled WGS sequence"/>
</dbReference>
<organism evidence="1 2">
    <name type="scientific">Streptosporangium longisporum</name>
    <dbReference type="NCBI Taxonomy" id="46187"/>
    <lineage>
        <taxon>Bacteria</taxon>
        <taxon>Bacillati</taxon>
        <taxon>Actinomycetota</taxon>
        <taxon>Actinomycetes</taxon>
        <taxon>Streptosporangiales</taxon>
        <taxon>Streptosporangiaceae</taxon>
        <taxon>Streptosporangium</taxon>
    </lineage>
</organism>
<accession>A0ABP6L111</accession>
<dbReference type="RefSeq" id="WP_344902109.1">
    <property type="nucleotide sequence ID" value="NZ_BAAAWD010000016.1"/>
</dbReference>
<proteinExistence type="predicted"/>
<evidence type="ECO:0000313" key="2">
    <source>
        <dbReference type="Proteomes" id="UP001499930"/>
    </source>
</evidence>
<evidence type="ECO:0000313" key="1">
    <source>
        <dbReference type="EMBL" id="GAA3027565.1"/>
    </source>
</evidence>
<comment type="caution">
    <text evidence="1">The sequence shown here is derived from an EMBL/GenBank/DDBJ whole genome shotgun (WGS) entry which is preliminary data.</text>
</comment>
<protein>
    <submittedName>
        <fullName evidence="1">Uncharacterized protein</fullName>
    </submittedName>
</protein>
<dbReference type="EMBL" id="BAAAWD010000016">
    <property type="protein sequence ID" value="GAA3027565.1"/>
    <property type="molecule type" value="Genomic_DNA"/>
</dbReference>
<gene>
    <name evidence="1" type="ORF">GCM10017559_62310</name>
</gene>
<reference evidence="2" key="1">
    <citation type="journal article" date="2019" name="Int. J. Syst. Evol. Microbiol.">
        <title>The Global Catalogue of Microorganisms (GCM) 10K type strain sequencing project: providing services to taxonomists for standard genome sequencing and annotation.</title>
        <authorList>
            <consortium name="The Broad Institute Genomics Platform"/>
            <consortium name="The Broad Institute Genome Sequencing Center for Infectious Disease"/>
            <person name="Wu L."/>
            <person name="Ma J."/>
        </authorList>
    </citation>
    <scope>NUCLEOTIDE SEQUENCE [LARGE SCALE GENOMIC DNA]</scope>
    <source>
        <strain evidence="2">JCM 3106</strain>
    </source>
</reference>